<evidence type="ECO:0000256" key="3">
    <source>
        <dbReference type="ARBA" id="ARBA00022679"/>
    </source>
</evidence>
<dbReference type="InterPro" id="IPR020596">
    <property type="entry name" value="rRNA_Ade_Mease_Trfase_CS"/>
</dbReference>
<evidence type="ECO:0000256" key="7">
    <source>
        <dbReference type="PROSITE-ProRule" id="PRU01026"/>
    </source>
</evidence>
<dbReference type="PANTHER" id="PTHR11727">
    <property type="entry name" value="DIMETHYLADENOSINE TRANSFERASE"/>
    <property type="match status" value="1"/>
</dbReference>
<feature type="binding site" evidence="7">
    <location>
        <position position="39"/>
    </location>
    <ligand>
        <name>S-adenosyl-L-methionine</name>
        <dbReference type="ChEBI" id="CHEBI:59789"/>
    </ligand>
</feature>
<evidence type="ECO:0000256" key="1">
    <source>
        <dbReference type="ARBA" id="ARBA00022552"/>
    </source>
</evidence>
<dbReference type="NCBIfam" id="TIGR00755">
    <property type="entry name" value="ksgA"/>
    <property type="match status" value="1"/>
</dbReference>
<feature type="binding site" evidence="7">
    <location>
        <position position="85"/>
    </location>
    <ligand>
        <name>S-adenosyl-L-methionine</name>
        <dbReference type="ChEBI" id="CHEBI:59789"/>
    </ligand>
</feature>
<dbReference type="CDD" id="cd02440">
    <property type="entry name" value="AdoMet_MTases"/>
    <property type="match status" value="1"/>
</dbReference>
<evidence type="ECO:0000259" key="9">
    <source>
        <dbReference type="SMART" id="SM00650"/>
    </source>
</evidence>
<dbReference type="EC" id="2.1.1.-" evidence="8"/>
<keyword evidence="3 7" id="KW-0808">Transferase</keyword>
<organism evidence="10 11">
    <name type="scientific">Peronospora matthiolae</name>
    <dbReference type="NCBI Taxonomy" id="2874970"/>
    <lineage>
        <taxon>Eukaryota</taxon>
        <taxon>Sar</taxon>
        <taxon>Stramenopiles</taxon>
        <taxon>Oomycota</taxon>
        <taxon>Peronosporomycetes</taxon>
        <taxon>Peronosporales</taxon>
        <taxon>Peronosporaceae</taxon>
        <taxon>Peronospora</taxon>
    </lineage>
</organism>
<dbReference type="Proteomes" id="UP001162060">
    <property type="component" value="Unassembled WGS sequence"/>
</dbReference>
<keyword evidence="4 7" id="KW-0949">S-adenosyl-L-methionine</keyword>
<feature type="binding site" evidence="7">
    <location>
        <position position="37"/>
    </location>
    <ligand>
        <name>S-adenosyl-L-methionine</name>
        <dbReference type="ChEBI" id="CHEBI:59789"/>
    </ligand>
</feature>
<comment type="caution">
    <text evidence="10">The sequence shown here is derived from an EMBL/GenBank/DDBJ whole genome shotgun (WGS) entry which is preliminary data.</text>
</comment>
<dbReference type="InterPro" id="IPR020598">
    <property type="entry name" value="rRNA_Ade_methylase_Trfase_N"/>
</dbReference>
<dbReference type="PANTHER" id="PTHR11727:SF7">
    <property type="entry name" value="DIMETHYLADENOSINE TRANSFERASE-RELATED"/>
    <property type="match status" value="1"/>
</dbReference>
<evidence type="ECO:0000313" key="10">
    <source>
        <dbReference type="EMBL" id="CAK7938210.1"/>
    </source>
</evidence>
<accession>A0AAV1UUW6</accession>
<gene>
    <name evidence="10" type="ORF">PM001_LOCUS23360</name>
</gene>
<evidence type="ECO:0000256" key="6">
    <source>
        <dbReference type="ARBA" id="ARBA00061109"/>
    </source>
</evidence>
<dbReference type="PROSITE" id="PS51689">
    <property type="entry name" value="SAM_RNA_A_N6_MT"/>
    <property type="match status" value="1"/>
</dbReference>
<dbReference type="PROSITE" id="PS01131">
    <property type="entry name" value="RRNA_A_DIMETH"/>
    <property type="match status" value="1"/>
</dbReference>
<feature type="domain" description="Ribosomal RNA adenine methylase transferase N-terminal" evidence="9">
    <location>
        <begin position="44"/>
        <end position="213"/>
    </location>
</feature>
<dbReference type="AlphaFoldDB" id="A0AAV1UUW6"/>
<dbReference type="InterPro" id="IPR001737">
    <property type="entry name" value="KsgA/Erm"/>
</dbReference>
<dbReference type="SMART" id="SM00650">
    <property type="entry name" value="rADc"/>
    <property type="match status" value="1"/>
</dbReference>
<dbReference type="InterPro" id="IPR011530">
    <property type="entry name" value="rRNA_adenine_dimethylase"/>
</dbReference>
<evidence type="ECO:0000256" key="4">
    <source>
        <dbReference type="ARBA" id="ARBA00022691"/>
    </source>
</evidence>
<feature type="binding site" evidence="7">
    <location>
        <position position="128"/>
    </location>
    <ligand>
        <name>S-adenosyl-L-methionine</name>
        <dbReference type="ChEBI" id="CHEBI:59789"/>
    </ligand>
</feature>
<name>A0AAV1UUW6_9STRA</name>
<keyword evidence="2 7" id="KW-0489">Methyltransferase</keyword>
<evidence type="ECO:0000256" key="2">
    <source>
        <dbReference type="ARBA" id="ARBA00022603"/>
    </source>
</evidence>
<dbReference type="Pfam" id="PF00398">
    <property type="entry name" value="RrnaAD"/>
    <property type="match status" value="1"/>
</dbReference>
<dbReference type="GO" id="GO:0000179">
    <property type="term" value="F:rRNA (adenine-N6,N6-)-dimethyltransferase activity"/>
    <property type="evidence" value="ECO:0007669"/>
    <property type="project" value="UniProtKB-UniRule"/>
</dbReference>
<reference evidence="10" key="1">
    <citation type="submission" date="2024-01" db="EMBL/GenBank/DDBJ databases">
        <authorList>
            <person name="Webb A."/>
        </authorList>
    </citation>
    <scope>NUCLEOTIDE SEQUENCE</scope>
    <source>
        <strain evidence="10">Pm1</strain>
    </source>
</reference>
<evidence type="ECO:0000256" key="8">
    <source>
        <dbReference type="RuleBase" id="RU362106"/>
    </source>
</evidence>
<dbReference type="EMBL" id="CAKLBY020000229">
    <property type="protein sequence ID" value="CAK7938210.1"/>
    <property type="molecule type" value="Genomic_DNA"/>
</dbReference>
<evidence type="ECO:0000313" key="11">
    <source>
        <dbReference type="Proteomes" id="UP001162060"/>
    </source>
</evidence>
<dbReference type="SUPFAM" id="SSF53335">
    <property type="entry name" value="S-adenosyl-L-methionine-dependent methyltransferases"/>
    <property type="match status" value="1"/>
</dbReference>
<feature type="binding site" evidence="7">
    <location>
        <position position="64"/>
    </location>
    <ligand>
        <name>S-adenosyl-L-methionine</name>
        <dbReference type="ChEBI" id="CHEBI:59789"/>
    </ligand>
</feature>
<feature type="binding site" evidence="7">
    <location>
        <position position="113"/>
    </location>
    <ligand>
        <name>S-adenosyl-L-methionine</name>
        <dbReference type="ChEBI" id="CHEBI:59789"/>
    </ligand>
</feature>
<dbReference type="InterPro" id="IPR029063">
    <property type="entry name" value="SAM-dependent_MTases_sf"/>
</dbReference>
<dbReference type="Gene3D" id="1.10.8.480">
    <property type="match status" value="1"/>
</dbReference>
<sequence>MPKDKKRRARANVSTASAAQNALRRTLATPNTNLGQHFLKNPMIVTQIVAKAAIRSTDVCLEVGPGTGNMTVKLLDQSKRVVAVEFDARMVAELQKRIRYTEHLSHLQIIHGDVMRVQLPFFDVCVANLPYQISSPFVFKLLAHRPMFRCAVIMFQEEFAKRLSAKPGDELYCRLSVNTQLLAKVDQLLKVGRNNFRPPPKVESRVVRIEPRNPPPPVNFTEWDGLIKIIFNRKNKTLHSCFVTKSVLKILEENYKTYCSLNNEPPEGDIEMKKKVEEVLAIDDFGGKRGAKMDQDDFSAAARTVQRKQHPFFLDPLLSRSVQQSCRAMEAATPDDVHHLADSAHDWKQASCEEWSVSAEVTSTFREHADNSSKRSHYGAEQA</sequence>
<dbReference type="Gene3D" id="3.40.50.150">
    <property type="entry name" value="Vaccinia Virus protein VP39"/>
    <property type="match status" value="1"/>
</dbReference>
<keyword evidence="5 7" id="KW-0694">RNA-binding</keyword>
<dbReference type="GO" id="GO:0003723">
    <property type="term" value="F:RNA binding"/>
    <property type="evidence" value="ECO:0007669"/>
    <property type="project" value="UniProtKB-UniRule"/>
</dbReference>
<evidence type="ECO:0000256" key="5">
    <source>
        <dbReference type="ARBA" id="ARBA00022884"/>
    </source>
</evidence>
<keyword evidence="1 8" id="KW-0698">rRNA processing</keyword>
<comment type="similarity">
    <text evidence="6 7 8">Belongs to the class I-like SAM-binding methyltransferase superfamily. rRNA adenine N(6)-methyltransferase family.</text>
</comment>
<proteinExistence type="inferred from homology"/>
<dbReference type="FunFam" id="3.40.50.150:FF:000007">
    <property type="entry name" value="rRNA adenine N(6)-methyltransferase"/>
    <property type="match status" value="1"/>
</dbReference>
<protein>
    <recommendedName>
        <fullName evidence="8">rRNA adenine N(6)-methyltransferase</fullName>
        <ecNumber evidence="8">2.1.1.-</ecNumber>
    </recommendedName>
</protein>